<dbReference type="EMBL" id="LODT01000016">
    <property type="protein sequence ID" value="KYR00116.1"/>
    <property type="molecule type" value="Genomic_DNA"/>
</dbReference>
<proteinExistence type="predicted"/>
<accession>A0A152A1L3</accession>
<gene>
    <name evidence="1" type="ORF">DLAC_03265</name>
</gene>
<comment type="caution">
    <text evidence="1">The sequence shown here is derived from an EMBL/GenBank/DDBJ whole genome shotgun (WGS) entry which is preliminary data.</text>
</comment>
<evidence type="ECO:0000313" key="2">
    <source>
        <dbReference type="Proteomes" id="UP000076078"/>
    </source>
</evidence>
<dbReference type="AlphaFoldDB" id="A0A152A1L3"/>
<reference evidence="1 2" key="1">
    <citation type="submission" date="2015-12" db="EMBL/GenBank/DDBJ databases">
        <title>Dictyostelia acquired genes for synthesis and detection of signals that induce cell-type specialization by lateral gene transfer from prokaryotes.</title>
        <authorList>
            <person name="Gloeckner G."/>
            <person name="Schaap P."/>
        </authorList>
    </citation>
    <scope>NUCLEOTIDE SEQUENCE [LARGE SCALE GENOMIC DNA]</scope>
    <source>
        <strain evidence="1 2">TK</strain>
    </source>
</reference>
<name>A0A152A1L3_TIELA</name>
<organism evidence="1 2">
    <name type="scientific">Tieghemostelium lacteum</name>
    <name type="common">Slime mold</name>
    <name type="synonym">Dictyostelium lacteum</name>
    <dbReference type="NCBI Taxonomy" id="361077"/>
    <lineage>
        <taxon>Eukaryota</taxon>
        <taxon>Amoebozoa</taxon>
        <taxon>Evosea</taxon>
        <taxon>Eumycetozoa</taxon>
        <taxon>Dictyostelia</taxon>
        <taxon>Dictyosteliales</taxon>
        <taxon>Raperosteliaceae</taxon>
        <taxon>Tieghemostelium</taxon>
    </lineage>
</organism>
<dbReference type="Proteomes" id="UP000076078">
    <property type="component" value="Unassembled WGS sequence"/>
</dbReference>
<protein>
    <submittedName>
        <fullName evidence="1">Uncharacterized protein</fullName>
    </submittedName>
</protein>
<dbReference type="InParanoid" id="A0A152A1L3"/>
<sequence length="424" mass="48700">MINKIIAEQSLTKLYIWHTKPRIMNLSEELPNLLKSKDTLVNLLFPDSLEISGLSMLNQFSNLNFLHLCNSSVDLLDYISNPLCRLQQLTLSKFNELQKLFETLKPNSSITCLVLDNCPMVFSMFIQFINSNKSLLKLICKNAQFTFDIEMDSAKITNQKLEGLLVKNDDEPSAYCHAFNNLWTVPSSLTALELWQDYTKPLNPDLFKRIHSIGYNYLNRNLDPKNVCDLIQTNKSIFDVFKIYGDFTDNDGSDNGEADDIAENERFVMPIFKTILENSVKLCKLEITISLDFNVTVYIIKNIPSTLNTLTLSAAGNYSYPTLFECLMLPVCNNIESLNYYLDKLSSNDTLDGYIELFCDLINNNQNLKRLYISYPHKGTITPETASKFKTTIDNNYTHLFNIGITLYDGNNSENFEFLRKYKL</sequence>
<keyword evidence="2" id="KW-1185">Reference proteome</keyword>
<evidence type="ECO:0000313" key="1">
    <source>
        <dbReference type="EMBL" id="KYR00116.1"/>
    </source>
</evidence>